<dbReference type="GO" id="GO:0010008">
    <property type="term" value="C:endosome membrane"/>
    <property type="evidence" value="ECO:0007669"/>
    <property type="project" value="UniProtKB-SubCell"/>
</dbReference>
<name>A0A835LJB0_9MAGN</name>
<keyword evidence="7 9" id="KW-1133">Transmembrane helix</keyword>
<dbReference type="AlphaFoldDB" id="A0A835LJB0"/>
<feature type="transmembrane region" description="Helical" evidence="9">
    <location>
        <begin position="397"/>
        <end position="423"/>
    </location>
</feature>
<evidence type="ECO:0000313" key="10">
    <source>
        <dbReference type="EMBL" id="KAF9593739.1"/>
    </source>
</evidence>
<dbReference type="EMBL" id="JADFTS010000008">
    <property type="protein sequence ID" value="KAF9593739.1"/>
    <property type="molecule type" value="Genomic_DNA"/>
</dbReference>
<evidence type="ECO:0000256" key="4">
    <source>
        <dbReference type="ARBA" id="ARBA00022692"/>
    </source>
</evidence>
<feature type="transmembrane region" description="Helical" evidence="9">
    <location>
        <begin position="329"/>
        <end position="350"/>
    </location>
</feature>
<keyword evidence="11" id="KW-1185">Reference proteome</keyword>
<evidence type="ECO:0000256" key="1">
    <source>
        <dbReference type="ARBA" id="ARBA00004337"/>
    </source>
</evidence>
<evidence type="ECO:0000256" key="2">
    <source>
        <dbReference type="ARBA" id="ARBA00004653"/>
    </source>
</evidence>
<evidence type="ECO:0000256" key="3">
    <source>
        <dbReference type="ARBA" id="ARBA00005227"/>
    </source>
</evidence>
<organism evidence="10 11">
    <name type="scientific">Coptis chinensis</name>
    <dbReference type="NCBI Taxonomy" id="261450"/>
    <lineage>
        <taxon>Eukaryota</taxon>
        <taxon>Viridiplantae</taxon>
        <taxon>Streptophyta</taxon>
        <taxon>Embryophyta</taxon>
        <taxon>Tracheophyta</taxon>
        <taxon>Spermatophyta</taxon>
        <taxon>Magnoliopsida</taxon>
        <taxon>Ranunculales</taxon>
        <taxon>Ranunculaceae</taxon>
        <taxon>Coptidoideae</taxon>
        <taxon>Coptis</taxon>
    </lineage>
</organism>
<feature type="transmembrane region" description="Helical" evidence="9">
    <location>
        <begin position="370"/>
        <end position="391"/>
    </location>
</feature>
<feature type="transmembrane region" description="Helical" evidence="9">
    <location>
        <begin position="557"/>
        <end position="585"/>
    </location>
</feature>
<feature type="chain" id="PRO_5033109789" description="Transmembrane 9 superfamily member" evidence="9">
    <location>
        <begin position="26"/>
        <end position="595"/>
    </location>
</feature>
<comment type="subcellular location">
    <subcellularLocation>
        <location evidence="1">Endosome membrane</location>
        <topology evidence="1">Multi-pass membrane protein</topology>
    </subcellularLocation>
    <subcellularLocation>
        <location evidence="2">Golgi apparatus membrane</location>
        <topology evidence="2">Multi-pass membrane protein</topology>
    </subcellularLocation>
</comment>
<reference evidence="10 11" key="1">
    <citation type="submission" date="2020-10" db="EMBL/GenBank/DDBJ databases">
        <title>The Coptis chinensis genome and diversification of protoberbering-type alkaloids.</title>
        <authorList>
            <person name="Wang B."/>
            <person name="Shu S."/>
            <person name="Song C."/>
            <person name="Liu Y."/>
        </authorList>
    </citation>
    <scope>NUCLEOTIDE SEQUENCE [LARGE SCALE GENOMIC DNA]</scope>
    <source>
        <strain evidence="10">HL-2020</strain>
        <tissue evidence="10">Leaf</tissue>
    </source>
</reference>
<evidence type="ECO:0000256" key="8">
    <source>
        <dbReference type="ARBA" id="ARBA00023136"/>
    </source>
</evidence>
<feature type="transmembrane region" description="Helical" evidence="9">
    <location>
        <begin position="304"/>
        <end position="323"/>
    </location>
</feature>
<dbReference type="OrthoDB" id="1666796at2759"/>
<keyword evidence="5 9" id="KW-0732">Signal</keyword>
<evidence type="ECO:0000256" key="6">
    <source>
        <dbReference type="ARBA" id="ARBA00022753"/>
    </source>
</evidence>
<dbReference type="Pfam" id="PF02990">
    <property type="entry name" value="EMP70"/>
    <property type="match status" value="1"/>
</dbReference>
<sequence>MTKEEIIFIALVSFLLVISLQPVKASKYNHHYTVGEIVPFFVNKIGPLNNPSETYQYFDLPFCLPDRVIEETETLGEVLNGDRLTNSLYEIRFREDKILESICNKSLNREEVEKFRDAVKNDFYFQMYYDDLPLWGFIGKVEEELWNHPETGRCYQLFKHVEFNILYNEDRVIEIIALSDPNSSVDITENANTNVEFTYSVSWNATSIQFANRMRKYLRSSLLPEQQQAHWFSIINSVVIVVLLAGLSSTLFIQNLRNELRKYSDEDEETEKEEVGWKHLHGDVFRYPPNISLFCAIMGSGTQLLTLFCFLFVLAFLGVIYPYNRGALYTSFVVVYALTSFIAGYTAASFRTKLAGTGQEVVYKKCVSDWCPLPWPAVFTFAVLNTVAISYRATAALPFGTIAALFLIWTVVVIPFLCAGGLIGRLYSSDFQAPCATRRMPLEIPPLPWYRKMPTQIFLGGLLPFSAIFIELHYLYASMWGHKIFIVYSILFIVFIILILITVILSIGFTYFQLSVEDHEWWWSSLLRGGSTSVFMYSYCFIFYGRSSMSGFLQLSFFFGYNACICYAFFLMLGTIGFYASLLFVRHIYRVVKLE</sequence>
<feature type="signal peptide" evidence="9">
    <location>
        <begin position="1"/>
        <end position="25"/>
    </location>
</feature>
<dbReference type="PANTHER" id="PTHR10766">
    <property type="entry name" value="TRANSMEMBRANE 9 SUPERFAMILY PROTEIN"/>
    <property type="match status" value="1"/>
</dbReference>
<comment type="similarity">
    <text evidence="3 9">Belongs to the nonaspanin (TM9SF) (TC 9.A.2) family.</text>
</comment>
<feature type="transmembrane region" description="Helical" evidence="9">
    <location>
        <begin position="485"/>
        <end position="514"/>
    </location>
</feature>
<dbReference type="PANTHER" id="PTHR10766:SF119">
    <property type="entry name" value="TRANSMEMBRANE 9 SUPERFAMILY MEMBER 5"/>
    <property type="match status" value="1"/>
</dbReference>
<evidence type="ECO:0000256" key="5">
    <source>
        <dbReference type="ARBA" id="ARBA00022729"/>
    </source>
</evidence>
<gene>
    <name evidence="10" type="ORF">IFM89_024877</name>
</gene>
<dbReference type="Proteomes" id="UP000631114">
    <property type="component" value="Unassembled WGS sequence"/>
</dbReference>
<protein>
    <recommendedName>
        <fullName evidence="9">Transmembrane 9 superfamily member</fullName>
    </recommendedName>
</protein>
<evidence type="ECO:0000256" key="9">
    <source>
        <dbReference type="RuleBase" id="RU363079"/>
    </source>
</evidence>
<dbReference type="GO" id="GO:0072657">
    <property type="term" value="P:protein localization to membrane"/>
    <property type="evidence" value="ECO:0007669"/>
    <property type="project" value="TreeGrafter"/>
</dbReference>
<accession>A0A835LJB0</accession>
<keyword evidence="8 9" id="KW-0472">Membrane</keyword>
<feature type="transmembrane region" description="Helical" evidence="9">
    <location>
        <begin position="526"/>
        <end position="545"/>
    </location>
</feature>
<comment type="caution">
    <text evidence="10">The sequence shown here is derived from an EMBL/GenBank/DDBJ whole genome shotgun (WGS) entry which is preliminary data.</text>
</comment>
<keyword evidence="6" id="KW-0967">Endosome</keyword>
<evidence type="ECO:0000313" key="11">
    <source>
        <dbReference type="Proteomes" id="UP000631114"/>
    </source>
</evidence>
<keyword evidence="4 9" id="KW-0812">Transmembrane</keyword>
<feature type="transmembrane region" description="Helical" evidence="9">
    <location>
        <begin position="231"/>
        <end position="253"/>
    </location>
</feature>
<proteinExistence type="inferred from homology"/>
<dbReference type="GO" id="GO:0000139">
    <property type="term" value="C:Golgi membrane"/>
    <property type="evidence" value="ECO:0007669"/>
    <property type="project" value="UniProtKB-SubCell"/>
</dbReference>
<dbReference type="InterPro" id="IPR004240">
    <property type="entry name" value="EMP70"/>
</dbReference>
<evidence type="ECO:0000256" key="7">
    <source>
        <dbReference type="ARBA" id="ARBA00022989"/>
    </source>
</evidence>
<feature type="transmembrane region" description="Helical" evidence="9">
    <location>
        <begin position="457"/>
        <end position="479"/>
    </location>
</feature>